<dbReference type="Pfam" id="PF16618">
    <property type="entry name" value="SH3-WW_linker"/>
    <property type="match status" value="1"/>
</dbReference>
<feature type="domain" description="PH" evidence="6">
    <location>
        <begin position="404"/>
        <end position="504"/>
    </location>
</feature>
<dbReference type="InterPro" id="IPR000198">
    <property type="entry name" value="RhoGAP_dom"/>
</dbReference>
<evidence type="ECO:0000313" key="10">
    <source>
        <dbReference type="RefSeq" id="XP_026061030.1"/>
    </source>
</evidence>
<feature type="compositionally biased region" description="Basic and acidic residues" evidence="4">
    <location>
        <begin position="250"/>
        <end position="260"/>
    </location>
</feature>
<dbReference type="InterPro" id="IPR035491">
    <property type="entry name" value="ARHGAP12_SH3"/>
</dbReference>
<sequence length="776" mass="88174">MADRPVAPGQTYIEVEYDYDYKSKDRLITIKQGERYLLLKKTNEDWWQVRKDEATKPFYVPAQYVREVRRALMPPPKPLNAAGRGGTGPIRPSGLEIQRPDDNKKSPCPSPSGIALLPPRDDRGSPGSPTALMPPTQMNSSPGSLPRSRAESPSHKGDEEKDKELEKSSRGLEKDEIHEEFAREGGGLDKNRNDSESGDDLSSGSTDNLQILGSGQGRPDSPVYTNLQDLKISQSSTPPLPSSSPLHTNGDWETHKDQNGRHFYYNRSTQEKTWKPPRARDSLTRKEEKRDMTDTEWLKHKDERGRLYYYSADGSRSEWELPKIGLKSQSNHTALLPGDAHKTRSLDRRMPDSIPIRTRHSVYLHESNDKDTKTGSPDSDSSCPSSPKPPHSPSEKCGTLNMTKITEHGKKVRKNWTSYWTVLQGSSLLFNKGQGGGTGWFGRDQKLEFSVELKGGSVDWATKDKSSKKNVLELKTRQGMELLLQSDHESLMNEWHKALTEAIHTYAWESDEAIEEDMLESPDTEKHDKEKEQRNSKKSRDIKKSVSMDNAEQKKKTKLMKLLTGRPTLQAVKDKGYIKDQVFGSSLSSLCQRESTTVPLFVSMCIEQVEKNGLGVDGLYRVSGNLAIIQKLRFAVNHDEKVDLEDSKWEDIHVTTGALKMFFRELPEPLFPYAFFNNFISAIKMMDYRQKVQAFKDLMKQLPRPNHDTIQALFKHLKKVIQHVDENRMTTQSVAIVFGPTLLRPEVETANMAVHMVYQNQIVELILMEYETIFGR</sequence>
<feature type="domain" description="SH3" evidence="5">
    <location>
        <begin position="8"/>
        <end position="70"/>
    </location>
</feature>
<evidence type="ECO:0000256" key="3">
    <source>
        <dbReference type="PROSITE-ProRule" id="PRU00192"/>
    </source>
</evidence>
<feature type="compositionally biased region" description="Basic and acidic residues" evidence="4">
    <location>
        <begin position="523"/>
        <end position="554"/>
    </location>
</feature>
<dbReference type="InterPro" id="IPR036020">
    <property type="entry name" value="WW_dom_sf"/>
</dbReference>
<dbReference type="InterPro" id="IPR001849">
    <property type="entry name" value="PH_domain"/>
</dbReference>
<dbReference type="InterPro" id="IPR001202">
    <property type="entry name" value="WW_dom"/>
</dbReference>
<dbReference type="Proteomes" id="UP000515129">
    <property type="component" value="Chromosome 27"/>
</dbReference>
<gene>
    <name evidence="10" type="primary">LOC113045088</name>
</gene>
<keyword evidence="2" id="KW-0343">GTPase activation</keyword>
<dbReference type="InterPro" id="IPR001452">
    <property type="entry name" value="SH3_domain"/>
</dbReference>
<evidence type="ECO:0000259" key="6">
    <source>
        <dbReference type="PROSITE" id="PS50003"/>
    </source>
</evidence>
<evidence type="ECO:0000256" key="4">
    <source>
        <dbReference type="SAM" id="MobiDB-lite"/>
    </source>
</evidence>
<dbReference type="Gene3D" id="2.20.70.10">
    <property type="match status" value="1"/>
</dbReference>
<dbReference type="CDD" id="cd13233">
    <property type="entry name" value="PH_ARHGAP9-like"/>
    <property type="match status" value="1"/>
</dbReference>
<dbReference type="PROSITE" id="PS50003">
    <property type="entry name" value="PH_DOMAIN"/>
    <property type="match status" value="1"/>
</dbReference>
<dbReference type="GO" id="GO:0005096">
    <property type="term" value="F:GTPase activator activity"/>
    <property type="evidence" value="ECO:0007669"/>
    <property type="project" value="UniProtKB-KW"/>
</dbReference>
<dbReference type="Gene3D" id="2.30.30.40">
    <property type="entry name" value="SH3 Domains"/>
    <property type="match status" value="1"/>
</dbReference>
<feature type="compositionally biased region" description="Low complexity" evidence="4">
    <location>
        <begin position="376"/>
        <end position="385"/>
    </location>
</feature>
<feature type="compositionally biased region" description="Basic and acidic residues" evidence="4">
    <location>
        <begin position="148"/>
        <end position="195"/>
    </location>
</feature>
<evidence type="ECO:0000259" key="5">
    <source>
        <dbReference type="PROSITE" id="PS50002"/>
    </source>
</evidence>
<dbReference type="CDD" id="cd12070">
    <property type="entry name" value="SH3_ARHGAP12"/>
    <property type="match status" value="1"/>
</dbReference>
<dbReference type="Gene3D" id="1.10.555.10">
    <property type="entry name" value="Rho GTPase activation protein"/>
    <property type="match status" value="1"/>
</dbReference>
<feature type="domain" description="WW" evidence="7">
    <location>
        <begin position="291"/>
        <end position="324"/>
    </location>
</feature>
<dbReference type="SMART" id="SM00324">
    <property type="entry name" value="RhoGAP"/>
    <property type="match status" value="1"/>
</dbReference>
<dbReference type="PROSITE" id="PS50020">
    <property type="entry name" value="WW_DOMAIN_2"/>
    <property type="match status" value="2"/>
</dbReference>
<feature type="region of interest" description="Disordered" evidence="4">
    <location>
        <begin position="74"/>
        <end position="298"/>
    </location>
</feature>
<feature type="region of interest" description="Disordered" evidence="4">
    <location>
        <begin position="519"/>
        <end position="554"/>
    </location>
</feature>
<dbReference type="InterPro" id="IPR050729">
    <property type="entry name" value="Rho-GAP"/>
</dbReference>
<dbReference type="SUPFAM" id="SSF50044">
    <property type="entry name" value="SH3-domain"/>
    <property type="match status" value="1"/>
</dbReference>
<dbReference type="GeneID" id="113045088"/>
<evidence type="ECO:0000256" key="1">
    <source>
        <dbReference type="ARBA" id="ARBA00022443"/>
    </source>
</evidence>
<dbReference type="Pfam" id="PF00397">
    <property type="entry name" value="WW"/>
    <property type="match status" value="1"/>
</dbReference>
<evidence type="ECO:0000256" key="2">
    <source>
        <dbReference type="ARBA" id="ARBA00022468"/>
    </source>
</evidence>
<dbReference type="SMART" id="SM00326">
    <property type="entry name" value="SH3"/>
    <property type="match status" value="1"/>
</dbReference>
<dbReference type="AlphaFoldDB" id="A0A6P6JN58"/>
<dbReference type="SMART" id="SM00233">
    <property type="entry name" value="PH"/>
    <property type="match status" value="1"/>
</dbReference>
<dbReference type="Gene3D" id="2.30.29.30">
    <property type="entry name" value="Pleckstrin-homology domain (PH domain)/Phosphotyrosine-binding domain (PTB)"/>
    <property type="match status" value="1"/>
</dbReference>
<dbReference type="RefSeq" id="XP_026061030.1">
    <property type="nucleotide sequence ID" value="XM_026205245.1"/>
</dbReference>
<feature type="compositionally biased region" description="Basic and acidic residues" evidence="4">
    <location>
        <begin position="269"/>
        <end position="298"/>
    </location>
</feature>
<dbReference type="SMART" id="SM00456">
    <property type="entry name" value="WW"/>
    <property type="match status" value="2"/>
</dbReference>
<dbReference type="SUPFAM" id="SSF48350">
    <property type="entry name" value="GTPase activation domain, GAP"/>
    <property type="match status" value="1"/>
</dbReference>
<dbReference type="InterPro" id="IPR008936">
    <property type="entry name" value="Rho_GTPase_activation_prot"/>
</dbReference>
<dbReference type="PANTHER" id="PTHR23176">
    <property type="entry name" value="RHO/RAC/CDC GTPASE-ACTIVATING PROTEIN"/>
    <property type="match status" value="1"/>
</dbReference>
<dbReference type="FunFam" id="2.30.29.30:FF:000100">
    <property type="entry name" value="Rho GTPase activating protein 12"/>
    <property type="match status" value="1"/>
</dbReference>
<dbReference type="Pfam" id="PF00620">
    <property type="entry name" value="RhoGAP"/>
    <property type="match status" value="1"/>
</dbReference>
<feature type="region of interest" description="Disordered" evidence="4">
    <location>
        <begin position="330"/>
        <end position="399"/>
    </location>
</feature>
<accession>A0A6P6JN58</accession>
<feature type="domain" description="WW" evidence="7">
    <location>
        <begin position="252"/>
        <end position="279"/>
    </location>
</feature>
<dbReference type="SUPFAM" id="SSF51045">
    <property type="entry name" value="WW domain"/>
    <property type="match status" value="2"/>
</dbReference>
<dbReference type="Pfam" id="PF00169">
    <property type="entry name" value="PH"/>
    <property type="match status" value="1"/>
</dbReference>
<evidence type="ECO:0000259" key="7">
    <source>
        <dbReference type="PROSITE" id="PS50020"/>
    </source>
</evidence>
<proteinExistence type="predicted"/>
<dbReference type="GO" id="GO:0007165">
    <property type="term" value="P:signal transduction"/>
    <property type="evidence" value="ECO:0007669"/>
    <property type="project" value="InterPro"/>
</dbReference>
<reference evidence="10" key="1">
    <citation type="submission" date="2025-08" db="UniProtKB">
        <authorList>
            <consortium name="RefSeq"/>
        </authorList>
    </citation>
    <scope>IDENTIFICATION</scope>
    <source>
        <strain evidence="10">Wakin</strain>
        <tissue evidence="10">Muscle</tissue>
    </source>
</reference>
<name>A0A6P6JN58_CARAU</name>
<dbReference type="PROSITE" id="PS50238">
    <property type="entry name" value="RHOGAP"/>
    <property type="match status" value="1"/>
</dbReference>
<dbReference type="PROSITE" id="PS50002">
    <property type="entry name" value="SH3"/>
    <property type="match status" value="1"/>
</dbReference>
<evidence type="ECO:0000313" key="9">
    <source>
        <dbReference type="Proteomes" id="UP000515129"/>
    </source>
</evidence>
<protein>
    <submittedName>
        <fullName evidence="10">Rho GTPase-activating protein 12-like isoform X4</fullName>
    </submittedName>
</protein>
<feature type="compositionally biased region" description="Polar residues" evidence="4">
    <location>
        <begin position="223"/>
        <end position="232"/>
    </location>
</feature>
<dbReference type="PANTHER" id="PTHR23176:SF107">
    <property type="entry name" value="RHO GTPASE-ACTIVATING PROTEIN 12"/>
    <property type="match status" value="1"/>
</dbReference>
<dbReference type="InterPro" id="IPR036028">
    <property type="entry name" value="SH3-like_dom_sf"/>
</dbReference>
<dbReference type="GO" id="GO:0005737">
    <property type="term" value="C:cytoplasm"/>
    <property type="evidence" value="ECO:0007669"/>
    <property type="project" value="TreeGrafter"/>
</dbReference>
<dbReference type="InterPro" id="IPR011993">
    <property type="entry name" value="PH-like_dom_sf"/>
</dbReference>
<organism evidence="9 10">
    <name type="scientific">Carassius auratus</name>
    <name type="common">Goldfish</name>
    <dbReference type="NCBI Taxonomy" id="7957"/>
    <lineage>
        <taxon>Eukaryota</taxon>
        <taxon>Metazoa</taxon>
        <taxon>Chordata</taxon>
        <taxon>Craniata</taxon>
        <taxon>Vertebrata</taxon>
        <taxon>Euteleostomi</taxon>
        <taxon>Actinopterygii</taxon>
        <taxon>Neopterygii</taxon>
        <taxon>Teleostei</taxon>
        <taxon>Ostariophysi</taxon>
        <taxon>Cypriniformes</taxon>
        <taxon>Cyprinidae</taxon>
        <taxon>Cyprininae</taxon>
        <taxon>Carassius</taxon>
    </lineage>
</organism>
<feature type="compositionally biased region" description="Basic and acidic residues" evidence="4">
    <location>
        <begin position="339"/>
        <end position="351"/>
    </location>
</feature>
<dbReference type="FunFam" id="1.10.555.10:FF:000003">
    <property type="entry name" value="Putative rho GTPase-activating protein 12"/>
    <property type="match status" value="1"/>
</dbReference>
<keyword evidence="1 3" id="KW-0728">SH3 domain</keyword>
<dbReference type="CDD" id="cd00201">
    <property type="entry name" value="WW"/>
    <property type="match status" value="1"/>
</dbReference>
<dbReference type="SUPFAM" id="SSF50729">
    <property type="entry name" value="PH domain-like"/>
    <property type="match status" value="1"/>
</dbReference>
<feature type="domain" description="Rho-GAP" evidence="8">
    <location>
        <begin position="585"/>
        <end position="774"/>
    </location>
</feature>
<evidence type="ECO:0000259" key="8">
    <source>
        <dbReference type="PROSITE" id="PS50238"/>
    </source>
</evidence>
<dbReference type="CDD" id="cd04403">
    <property type="entry name" value="RhoGAP_ARHGAP27_15_12_9"/>
    <property type="match status" value="1"/>
</dbReference>
<feature type="compositionally biased region" description="Low complexity" evidence="4">
    <location>
        <begin position="200"/>
        <end position="209"/>
    </location>
</feature>
<dbReference type="Pfam" id="PF00018">
    <property type="entry name" value="SH3_1"/>
    <property type="match status" value="1"/>
</dbReference>
<keyword evidence="9" id="KW-1185">Reference proteome</keyword>